<protein>
    <submittedName>
        <fullName evidence="1">Uncharacterized protein</fullName>
    </submittedName>
</protein>
<accession>A0AAE4DWR3</accession>
<comment type="caution">
    <text evidence="1">The sequence shown here is derived from an EMBL/GenBank/DDBJ whole genome shotgun (WGS) entry which is preliminary data.</text>
</comment>
<reference evidence="1" key="1">
    <citation type="submission" date="2022-11" db="EMBL/GenBank/DDBJ databases">
        <title>blaNDM-1 and qnrB1 co-producing ST413 Enterobacter.</title>
        <authorList>
            <person name="Halder G."/>
            <person name="Chaudhuri B."/>
            <person name="Dutta S."/>
        </authorList>
    </citation>
    <scope>NUCLEOTIDE SEQUENCE</scope>
    <source>
        <strain evidence="1">PEER684</strain>
    </source>
</reference>
<proteinExistence type="predicted"/>
<dbReference type="EMBL" id="JALLIR010000001">
    <property type="protein sequence ID" value="MDR9946799.1"/>
    <property type="molecule type" value="Genomic_DNA"/>
</dbReference>
<organism evidence="1 2">
    <name type="scientific">Enterobacter sichuanensis</name>
    <dbReference type="NCBI Taxonomy" id="2071710"/>
    <lineage>
        <taxon>Bacteria</taxon>
        <taxon>Pseudomonadati</taxon>
        <taxon>Pseudomonadota</taxon>
        <taxon>Gammaproteobacteria</taxon>
        <taxon>Enterobacterales</taxon>
        <taxon>Enterobacteriaceae</taxon>
        <taxon>Enterobacter</taxon>
        <taxon>Enterobacter cloacae complex</taxon>
    </lineage>
</organism>
<dbReference type="GeneID" id="72832085"/>
<evidence type="ECO:0000313" key="1">
    <source>
        <dbReference type="EMBL" id="MDR9946799.1"/>
    </source>
</evidence>
<dbReference type="Proteomes" id="UP001185068">
    <property type="component" value="Unassembled WGS sequence"/>
</dbReference>
<gene>
    <name evidence="1" type="ORF">MX989_12005</name>
</gene>
<name>A0AAE4DWR3_9ENTR</name>
<dbReference type="AlphaFoldDB" id="A0AAE4DWR3"/>
<dbReference type="RefSeq" id="WP_154232937.1">
    <property type="nucleotide sequence ID" value="NZ_CP027986.1"/>
</dbReference>
<sequence length="153" mass="17229">MMDVNDIIKVMNAQNEKASSLSLSKGGFEGWLQAELWYHLNIMKGESTEREVQYPHSLTYCDLVCDATMTKPAQWVEVKAYGIFRDGDEPRFLDGVAADVMKIDGKPADASGSVYLVVPKAISDKVEALIVRRGWTNFKRTDSVYAYIYYADV</sequence>
<evidence type="ECO:0000313" key="2">
    <source>
        <dbReference type="Proteomes" id="UP001185068"/>
    </source>
</evidence>